<evidence type="ECO:0000259" key="2">
    <source>
        <dbReference type="Pfam" id="PF18990"/>
    </source>
</evidence>
<sequence length="474" mass="51708">MKKTLILSVSLLFTALTAGAQSLTGYFVRNSTFNHEFNAAFAPDQGYVGFPFLSGVNLQVGSNLTPSKLMYPLSDGSTGLFLNHEVSADQFLSGIRKNNYLGTNINYKLIDAGWYTWKDSFWTLSFGVKADVDLSIPGEFMRFAKVGMNQDPTNYCIENLGLTGQVYGQMALGYSQGLDKWVKGLRVGGKFKFLVSMMDVQASIDRMDLSLGSQSWTARTSASASVYGGGLAFRYGDDGYVDGLAFDPSALGVGGYGAAFDLGVEYTISEGTPVDGMRFSLSVTDLGFITYAADKSTRLSSSGEVVYEGFDGLGKDTDFNSILTTLKDDAFSMISFAPEQSGKSRSRMMTAKLYAGVDYSFLQDKMNVGLLYTARFGKLRTENELTLAWNYAPVRSFDIALSYSLLKTHSTIGWLITFVPKRGIGLFVGSDFTPLNYTAVNIMDALKIPVPKNELMLDVHFGLTISMGGTNARH</sequence>
<dbReference type="InterPro" id="IPR043781">
    <property type="entry name" value="DUF5723"/>
</dbReference>
<gene>
    <name evidence="3" type="ORF">IAC04_05065</name>
</gene>
<evidence type="ECO:0000256" key="1">
    <source>
        <dbReference type="SAM" id="SignalP"/>
    </source>
</evidence>
<keyword evidence="1" id="KW-0732">Signal</keyword>
<reference evidence="3" key="1">
    <citation type="journal article" date="2021" name="PeerJ">
        <title>Extensive microbial diversity within the chicken gut microbiome revealed by metagenomics and culture.</title>
        <authorList>
            <person name="Gilroy R."/>
            <person name="Ravi A."/>
            <person name="Getino M."/>
            <person name="Pursley I."/>
            <person name="Horton D.L."/>
            <person name="Alikhan N.F."/>
            <person name="Baker D."/>
            <person name="Gharbi K."/>
            <person name="Hall N."/>
            <person name="Watson M."/>
            <person name="Adriaenssens E.M."/>
            <person name="Foster-Nyarko E."/>
            <person name="Jarju S."/>
            <person name="Secka A."/>
            <person name="Antonio M."/>
            <person name="Oren A."/>
            <person name="Chaudhuri R.R."/>
            <person name="La Ragione R."/>
            <person name="Hildebrand F."/>
            <person name="Pallen M.J."/>
        </authorList>
    </citation>
    <scope>NUCLEOTIDE SEQUENCE</scope>
    <source>
        <strain evidence="3">Gambia16-554</strain>
    </source>
</reference>
<dbReference type="EMBL" id="DXAW01000093">
    <property type="protein sequence ID" value="HIZ85840.1"/>
    <property type="molecule type" value="Genomic_DNA"/>
</dbReference>
<evidence type="ECO:0000313" key="3">
    <source>
        <dbReference type="EMBL" id="HIZ85840.1"/>
    </source>
</evidence>
<name>A0A9D2GRE1_9BACT</name>
<feature type="chain" id="PRO_5039227104" description="DUF5723 domain-containing protein" evidence="1">
    <location>
        <begin position="21"/>
        <end position="474"/>
    </location>
</feature>
<comment type="caution">
    <text evidence="3">The sequence shown here is derived from an EMBL/GenBank/DDBJ whole genome shotgun (WGS) entry which is preliminary data.</text>
</comment>
<feature type="domain" description="DUF5723" evidence="2">
    <location>
        <begin position="40"/>
        <end position="431"/>
    </location>
</feature>
<feature type="signal peptide" evidence="1">
    <location>
        <begin position="1"/>
        <end position="20"/>
    </location>
</feature>
<dbReference type="AlphaFoldDB" id="A0A9D2GRE1"/>
<protein>
    <recommendedName>
        <fullName evidence="2">DUF5723 domain-containing protein</fullName>
    </recommendedName>
</protein>
<accession>A0A9D2GRE1</accession>
<dbReference type="Proteomes" id="UP000824115">
    <property type="component" value="Unassembled WGS sequence"/>
</dbReference>
<reference evidence="3" key="2">
    <citation type="submission" date="2021-04" db="EMBL/GenBank/DDBJ databases">
        <authorList>
            <person name="Gilroy R."/>
        </authorList>
    </citation>
    <scope>NUCLEOTIDE SEQUENCE</scope>
    <source>
        <strain evidence="3">Gambia16-554</strain>
    </source>
</reference>
<evidence type="ECO:0000313" key="4">
    <source>
        <dbReference type="Proteomes" id="UP000824115"/>
    </source>
</evidence>
<organism evidence="3 4">
    <name type="scientific">Candidatus Coprenecus stercoravium</name>
    <dbReference type="NCBI Taxonomy" id="2840735"/>
    <lineage>
        <taxon>Bacteria</taxon>
        <taxon>Pseudomonadati</taxon>
        <taxon>Bacteroidota</taxon>
        <taxon>Bacteroidia</taxon>
        <taxon>Bacteroidales</taxon>
        <taxon>Rikenellaceae</taxon>
        <taxon>Rikenellaceae incertae sedis</taxon>
        <taxon>Candidatus Coprenecus</taxon>
    </lineage>
</organism>
<proteinExistence type="predicted"/>
<dbReference type="Pfam" id="PF18990">
    <property type="entry name" value="DUF5723"/>
    <property type="match status" value="1"/>
</dbReference>